<dbReference type="InterPro" id="IPR010995">
    <property type="entry name" value="DNA_repair_Rad51/TF_NusA_a-hlx"/>
</dbReference>
<keyword evidence="5" id="KW-0067">ATP-binding</keyword>
<dbReference type="Gene3D" id="1.10.150.20">
    <property type="entry name" value="5' to 3' exonuclease, C-terminal subdomain"/>
    <property type="match status" value="1"/>
</dbReference>
<evidence type="ECO:0000256" key="8">
    <source>
        <dbReference type="SAM" id="MobiDB-lite"/>
    </source>
</evidence>
<dbReference type="GO" id="GO:0006310">
    <property type="term" value="P:DNA recombination"/>
    <property type="evidence" value="ECO:0007669"/>
    <property type="project" value="UniProtKB-KW"/>
</dbReference>
<evidence type="ECO:0000259" key="10">
    <source>
        <dbReference type="PROSITE" id="PS50163"/>
    </source>
</evidence>
<comment type="caution">
    <text evidence="11">The sequence shown here is derived from an EMBL/GenBank/DDBJ whole genome shotgun (WGS) entry which is preliminary data.</text>
</comment>
<dbReference type="InterPro" id="IPR013632">
    <property type="entry name" value="Rad51_C"/>
</dbReference>
<dbReference type="InterPro" id="IPR020587">
    <property type="entry name" value="RecA_monomer-monomer_interface"/>
</dbReference>
<proteinExistence type="inferred from homology"/>
<evidence type="ECO:0000256" key="5">
    <source>
        <dbReference type="ARBA" id="ARBA00022840"/>
    </source>
</evidence>
<evidence type="ECO:0000313" key="11">
    <source>
        <dbReference type="EMBL" id="KKN22641.1"/>
    </source>
</evidence>
<dbReference type="EMBL" id="LAZR01003042">
    <property type="protein sequence ID" value="KKN22641.1"/>
    <property type="molecule type" value="Genomic_DNA"/>
</dbReference>
<feature type="domain" description="RecA family profile 2" evidence="10">
    <location>
        <begin position="286"/>
        <end position="345"/>
    </location>
</feature>
<feature type="compositionally biased region" description="Low complexity" evidence="8">
    <location>
        <begin position="1"/>
        <end position="12"/>
    </location>
</feature>
<dbReference type="SMART" id="SM00382">
    <property type="entry name" value="AAA"/>
    <property type="match status" value="1"/>
</dbReference>
<keyword evidence="6" id="KW-0238">DNA-binding</keyword>
<accession>A0A0F9RBV8</accession>
<protein>
    <recommendedName>
        <fullName evidence="2">DNA repair and recombination protein RadA</fullName>
    </recommendedName>
</protein>
<dbReference type="InterPro" id="IPR020588">
    <property type="entry name" value="RecA_ATP-bd"/>
</dbReference>
<dbReference type="SUPFAM" id="SSF52540">
    <property type="entry name" value="P-loop containing nucleoside triphosphate hydrolases"/>
    <property type="match status" value="1"/>
</dbReference>
<dbReference type="PROSITE" id="PS50162">
    <property type="entry name" value="RECA_2"/>
    <property type="match status" value="1"/>
</dbReference>
<reference evidence="11" key="1">
    <citation type="journal article" date="2015" name="Nature">
        <title>Complex archaea that bridge the gap between prokaryotes and eukaryotes.</title>
        <authorList>
            <person name="Spang A."/>
            <person name="Saw J.H."/>
            <person name="Jorgensen S.L."/>
            <person name="Zaremba-Niedzwiedzka K."/>
            <person name="Martijn J."/>
            <person name="Lind A.E."/>
            <person name="van Eijk R."/>
            <person name="Schleper C."/>
            <person name="Guy L."/>
            <person name="Ettema T.J."/>
        </authorList>
    </citation>
    <scope>NUCLEOTIDE SEQUENCE</scope>
</reference>
<dbReference type="FunFam" id="3.40.50.300:FF:002052">
    <property type="entry name" value="DNA repair protein RAD51 homolog"/>
    <property type="match status" value="1"/>
</dbReference>
<name>A0A0F9RBV8_9ZZZZ</name>
<evidence type="ECO:0000256" key="7">
    <source>
        <dbReference type="ARBA" id="ARBA00023172"/>
    </source>
</evidence>
<dbReference type="GO" id="GO:0005524">
    <property type="term" value="F:ATP binding"/>
    <property type="evidence" value="ECO:0007669"/>
    <property type="project" value="UniProtKB-KW"/>
</dbReference>
<gene>
    <name evidence="11" type="ORF">LCGC14_0913030</name>
</gene>
<feature type="domain" description="RecA family profile 1" evidence="9">
    <location>
        <begin position="109"/>
        <end position="281"/>
    </location>
</feature>
<dbReference type="NCBIfam" id="NF003301">
    <property type="entry name" value="PRK04301.1"/>
    <property type="match status" value="1"/>
</dbReference>
<organism evidence="11">
    <name type="scientific">marine sediment metagenome</name>
    <dbReference type="NCBI Taxonomy" id="412755"/>
    <lineage>
        <taxon>unclassified sequences</taxon>
        <taxon>metagenomes</taxon>
        <taxon>ecological metagenomes</taxon>
    </lineage>
</organism>
<evidence type="ECO:0000256" key="4">
    <source>
        <dbReference type="ARBA" id="ARBA00022763"/>
    </source>
</evidence>
<evidence type="ECO:0000256" key="3">
    <source>
        <dbReference type="ARBA" id="ARBA00022741"/>
    </source>
</evidence>
<feature type="region of interest" description="Disordered" evidence="8">
    <location>
        <begin position="1"/>
        <end position="37"/>
    </location>
</feature>
<dbReference type="InterPro" id="IPR003593">
    <property type="entry name" value="AAA+_ATPase"/>
</dbReference>
<dbReference type="GO" id="GO:0003684">
    <property type="term" value="F:damaged DNA binding"/>
    <property type="evidence" value="ECO:0007669"/>
    <property type="project" value="InterPro"/>
</dbReference>
<dbReference type="NCBIfam" id="TIGR02236">
    <property type="entry name" value="recomb_radA"/>
    <property type="match status" value="1"/>
</dbReference>
<dbReference type="PROSITE" id="PS50163">
    <property type="entry name" value="RECA_3"/>
    <property type="match status" value="1"/>
</dbReference>
<dbReference type="Pfam" id="PF08423">
    <property type="entry name" value="Rad51"/>
    <property type="match status" value="1"/>
</dbReference>
<dbReference type="InterPro" id="IPR016467">
    <property type="entry name" value="DNA_recomb/repair_RecA-like"/>
</dbReference>
<keyword evidence="4" id="KW-0227">DNA damage</keyword>
<feature type="compositionally biased region" description="Basic and acidic residues" evidence="8">
    <location>
        <begin position="14"/>
        <end position="23"/>
    </location>
</feature>
<keyword evidence="7" id="KW-0233">DNA recombination</keyword>
<dbReference type="GO" id="GO:0140664">
    <property type="term" value="F:ATP-dependent DNA damage sensor activity"/>
    <property type="evidence" value="ECO:0007669"/>
    <property type="project" value="InterPro"/>
</dbReference>
<dbReference type="PANTHER" id="PTHR22942:SF30">
    <property type="entry name" value="MEIOTIC RECOMBINATION PROTEIN DMC1_LIM15 HOMOLOG"/>
    <property type="match status" value="1"/>
</dbReference>
<evidence type="ECO:0000256" key="6">
    <source>
        <dbReference type="ARBA" id="ARBA00023125"/>
    </source>
</evidence>
<dbReference type="InterPro" id="IPR027417">
    <property type="entry name" value="P-loop_NTPase"/>
</dbReference>
<dbReference type="Pfam" id="PF14520">
    <property type="entry name" value="HHH_5"/>
    <property type="match status" value="1"/>
</dbReference>
<evidence type="ECO:0000256" key="2">
    <source>
        <dbReference type="ARBA" id="ARBA00018144"/>
    </source>
</evidence>
<dbReference type="Gene3D" id="3.40.50.300">
    <property type="entry name" value="P-loop containing nucleotide triphosphate hydrolases"/>
    <property type="match status" value="1"/>
</dbReference>
<dbReference type="SUPFAM" id="SSF47794">
    <property type="entry name" value="Rad51 N-terminal domain-like"/>
    <property type="match status" value="1"/>
</dbReference>
<sequence>MSNSNSKNSYYSVMEKKKGKPDPESEDGNNIPKSSYSLRDLPGVGDATLKKLKEAGIVSIRTLAMYPLRTLTGEVGLGIKTAEKLVKAAQDVEKMGFKSADRIWEKRKLLNMLTTGSHNFDELLRGGIEPGALTELYGEYRTGKTQLAHQLCVNVQLQYEVGGLEGNALYIDSEGTFRPERIIQMASALDLDYNEVLKKITVGRAYNSDHQILLIREASKIIEEKNIKLIIVDSLIGHFRSEYIGRGTLATRQQILNTHIHDLLRLSEVHEELAVVFTNQVSSKPDVFYGNPTIHTGGHIVAHGSTIRIFLRKGKGEQRVAKVVDAPNIPESDTVFTITEDGIKD</sequence>
<dbReference type="AlphaFoldDB" id="A0A0F9RBV8"/>
<dbReference type="GO" id="GO:0006281">
    <property type="term" value="P:DNA repair"/>
    <property type="evidence" value="ECO:0007669"/>
    <property type="project" value="InterPro"/>
</dbReference>
<dbReference type="PANTHER" id="PTHR22942">
    <property type="entry name" value="RECA/RAD51/RADA DNA STRAND-PAIRING FAMILY MEMBER"/>
    <property type="match status" value="1"/>
</dbReference>
<comment type="similarity">
    <text evidence="1">Belongs to the eukaryotic RecA-like protein family.</text>
</comment>
<dbReference type="InterPro" id="IPR011938">
    <property type="entry name" value="DNA_recomb/repair_RadA"/>
</dbReference>
<evidence type="ECO:0000259" key="9">
    <source>
        <dbReference type="PROSITE" id="PS50162"/>
    </source>
</evidence>
<evidence type="ECO:0000256" key="1">
    <source>
        <dbReference type="ARBA" id="ARBA00008050"/>
    </source>
</evidence>
<dbReference type="PIRSF" id="PIRSF005856">
    <property type="entry name" value="Rad51"/>
    <property type="match status" value="1"/>
</dbReference>
<keyword evidence="3" id="KW-0547">Nucleotide-binding</keyword>